<dbReference type="RefSeq" id="WP_041095217.1">
    <property type="nucleotide sequence ID" value="NZ_JARTHD010000011.1"/>
</dbReference>
<dbReference type="PANTHER" id="PTHR34216">
    <property type="match status" value="1"/>
</dbReference>
<protein>
    <submittedName>
        <fullName evidence="3">Polysaccharide deacetylase</fullName>
    </submittedName>
</protein>
<dbReference type="InterPro" id="IPR011330">
    <property type="entry name" value="Glyco_hydro/deAcase_b/a-brl"/>
</dbReference>
<accession>A0ABR5AUY1</accession>
<evidence type="ECO:0000313" key="3">
    <source>
        <dbReference type="EMBL" id="KIL78553.1"/>
    </source>
</evidence>
<dbReference type="Proteomes" id="UP000031982">
    <property type="component" value="Unassembled WGS sequence"/>
</dbReference>
<dbReference type="SUPFAM" id="SSF88713">
    <property type="entry name" value="Glycoside hydrolase/deacetylase"/>
    <property type="match status" value="1"/>
</dbReference>
<proteinExistence type="predicted"/>
<dbReference type="Pfam" id="PF01522">
    <property type="entry name" value="Polysacc_deac_1"/>
    <property type="match status" value="1"/>
</dbReference>
<dbReference type="Gene3D" id="3.20.20.370">
    <property type="entry name" value="Glycoside hydrolase/deacetylase"/>
    <property type="match status" value="1"/>
</dbReference>
<name>A0ABR5AUY1_BACBA</name>
<gene>
    <name evidence="3" type="ORF">SD77_4233</name>
</gene>
<evidence type="ECO:0000256" key="1">
    <source>
        <dbReference type="ARBA" id="ARBA00022729"/>
    </source>
</evidence>
<evidence type="ECO:0000313" key="4">
    <source>
        <dbReference type="Proteomes" id="UP000031982"/>
    </source>
</evidence>
<dbReference type="EMBL" id="JXLP01000009">
    <property type="protein sequence ID" value="KIL78553.1"/>
    <property type="molecule type" value="Genomic_DNA"/>
</dbReference>
<sequence length="391" mass="44357">MEKAEAAYSSKWVTAKKQVTAYDLVDGNPLAVGTLLPKQFYEVLKEDSSYYYISFGNGTAFVKKSPAVLLASKVQKQPPAKAASNTNVTVITNSEAVVYDRIDKKKKGIAIIKGNIRYPVVRKSGDWYMINFAGQMGYVHKNKVKEDLGIPVLMYHHMVEKPEETPFVNNSMVIKVEEFEKQMDYLKQNGWRTILLEELENYLNHNQNLPGKVAVVTFDDNYLSTQKYAYPILKRNNQKAVVFVIGGKVKAYSQPWDPMTLQYMGHKEISETEGVLNFQHHTHGMHLRERDTQIPYLVSKTAAEIEADLVKGREYIGRAMKDPSSIQYLAYPWGQYAPHTIEGAKAAGIRMAFTTETGNVKFGDDLYTLKRQGISPNHTLDDFINKIEGTY</sequence>
<dbReference type="InterPro" id="IPR002509">
    <property type="entry name" value="NODB_dom"/>
</dbReference>
<evidence type="ECO:0000259" key="2">
    <source>
        <dbReference type="PROSITE" id="PS51677"/>
    </source>
</evidence>
<organism evidence="3 4">
    <name type="scientific">Bacillus badius</name>
    <dbReference type="NCBI Taxonomy" id="1455"/>
    <lineage>
        <taxon>Bacteria</taxon>
        <taxon>Bacillati</taxon>
        <taxon>Bacillota</taxon>
        <taxon>Bacilli</taxon>
        <taxon>Bacillales</taxon>
        <taxon>Bacillaceae</taxon>
        <taxon>Pseudobacillus</taxon>
    </lineage>
</organism>
<reference evidence="3 4" key="1">
    <citation type="submission" date="2015-01" db="EMBL/GenBank/DDBJ databases">
        <title>Genome Assembly of Bacillus badius MTCC 1458.</title>
        <authorList>
            <person name="Verma A."/>
            <person name="Khatri I."/>
            <person name="Mual P."/>
            <person name="Subramanian S."/>
            <person name="Krishnamurthi S."/>
        </authorList>
    </citation>
    <scope>NUCLEOTIDE SEQUENCE [LARGE SCALE GENOMIC DNA]</scope>
    <source>
        <strain evidence="3 4">MTCC 1458</strain>
    </source>
</reference>
<dbReference type="PANTHER" id="PTHR34216:SF13">
    <property type="entry name" value="XYLANASE_CHITIN DEACETYLASE"/>
    <property type="match status" value="1"/>
</dbReference>
<keyword evidence="4" id="KW-1185">Reference proteome</keyword>
<comment type="caution">
    <text evidence="3">The sequence shown here is derived from an EMBL/GenBank/DDBJ whole genome shotgun (WGS) entry which is preliminary data.</text>
</comment>
<keyword evidence="1" id="KW-0732">Signal</keyword>
<feature type="domain" description="NodB homology" evidence="2">
    <location>
        <begin position="212"/>
        <end position="391"/>
    </location>
</feature>
<dbReference type="PROSITE" id="PS51677">
    <property type="entry name" value="NODB"/>
    <property type="match status" value="1"/>
</dbReference>
<dbReference type="InterPro" id="IPR051398">
    <property type="entry name" value="Polysacch_Deacetylase"/>
</dbReference>